<reference evidence="3 4" key="1">
    <citation type="journal article" date="2014" name="BMC Genomics">
        <title>Comparison of environmental and isolate Sulfobacillus genomes reveals diverse carbon, sulfur, nitrogen, and hydrogen metabolisms.</title>
        <authorList>
            <person name="Justice N.B."/>
            <person name="Norman A."/>
            <person name="Brown C.T."/>
            <person name="Singh A."/>
            <person name="Thomas B.C."/>
            <person name="Banfield J.F."/>
        </authorList>
    </citation>
    <scope>NUCLEOTIDE SEQUENCE [LARGE SCALE GENOMIC DNA]</scope>
    <source>
        <strain evidence="3">AMDSBA1</strain>
    </source>
</reference>
<dbReference type="AlphaFoldDB" id="A0A2T2WU39"/>
<comment type="caution">
    <text evidence="3">The sequence shown here is derived from an EMBL/GenBank/DDBJ whole genome shotgun (WGS) entry which is preliminary data.</text>
</comment>
<protein>
    <submittedName>
        <fullName evidence="3">Uncharacterized protein</fullName>
    </submittedName>
</protein>
<evidence type="ECO:0000256" key="2">
    <source>
        <dbReference type="SAM" id="Phobius"/>
    </source>
</evidence>
<evidence type="ECO:0000256" key="1">
    <source>
        <dbReference type="SAM" id="MobiDB-lite"/>
    </source>
</evidence>
<name>A0A2T2WU39_9FIRM</name>
<dbReference type="Proteomes" id="UP000242699">
    <property type="component" value="Unassembled WGS sequence"/>
</dbReference>
<organism evidence="3 4">
    <name type="scientific">Sulfobacillus benefaciens</name>
    <dbReference type="NCBI Taxonomy" id="453960"/>
    <lineage>
        <taxon>Bacteria</taxon>
        <taxon>Bacillati</taxon>
        <taxon>Bacillota</taxon>
        <taxon>Clostridia</taxon>
        <taxon>Eubacteriales</taxon>
        <taxon>Clostridiales Family XVII. Incertae Sedis</taxon>
        <taxon>Sulfobacillus</taxon>
    </lineage>
</organism>
<gene>
    <name evidence="3" type="ORF">C7B43_16230</name>
</gene>
<proteinExistence type="predicted"/>
<accession>A0A2T2WU39</accession>
<keyword evidence="2" id="KW-0472">Membrane</keyword>
<keyword evidence="2" id="KW-1133">Transmembrane helix</keyword>
<keyword evidence="2" id="KW-0812">Transmembrane</keyword>
<feature type="transmembrane region" description="Helical" evidence="2">
    <location>
        <begin position="74"/>
        <end position="92"/>
    </location>
</feature>
<evidence type="ECO:0000313" key="3">
    <source>
        <dbReference type="EMBL" id="PSR25742.1"/>
    </source>
</evidence>
<feature type="transmembrane region" description="Helical" evidence="2">
    <location>
        <begin position="46"/>
        <end position="68"/>
    </location>
</feature>
<evidence type="ECO:0000313" key="4">
    <source>
        <dbReference type="Proteomes" id="UP000242699"/>
    </source>
</evidence>
<sequence>MDSTSPASSHYMHTVLWAPPEINHFVVPEDTLRHKLDTWHAGDLNLTWASTAAGMAVSLFGALCTTSMPAFTRGVFVTLTLTFFVIAAITGLKYEKQHKTSDEIVDEIKQTLTPHPSAQIPSTIHDSSHSPSVGS</sequence>
<dbReference type="EMBL" id="PXYT01000050">
    <property type="protein sequence ID" value="PSR25742.1"/>
    <property type="molecule type" value="Genomic_DNA"/>
</dbReference>
<feature type="region of interest" description="Disordered" evidence="1">
    <location>
        <begin position="115"/>
        <end position="135"/>
    </location>
</feature>